<keyword evidence="4" id="KW-1185">Reference proteome</keyword>
<feature type="chain" id="PRO_5044335341" evidence="2">
    <location>
        <begin position="23"/>
        <end position="182"/>
    </location>
</feature>
<proteinExistence type="predicted"/>
<dbReference type="InterPro" id="IPR001024">
    <property type="entry name" value="PLAT/LH2_dom"/>
</dbReference>
<gene>
    <name evidence="5" type="primary">LOC120261698</name>
</gene>
<dbReference type="PANTHER" id="PTHR31718:SF0">
    <property type="entry name" value="PLAT DOMAIN-CONTAINING PROTEIN 2"/>
    <property type="match status" value="1"/>
</dbReference>
<evidence type="ECO:0000256" key="1">
    <source>
        <dbReference type="PROSITE-ProRule" id="PRU00152"/>
    </source>
</evidence>
<dbReference type="PANTHER" id="PTHR31718">
    <property type="entry name" value="PLAT DOMAIN-CONTAINING PROTEIN"/>
    <property type="match status" value="1"/>
</dbReference>
<dbReference type="Gene3D" id="2.60.60.20">
    <property type="entry name" value="PLAT/LH2 domain"/>
    <property type="match status" value="1"/>
</dbReference>
<accession>A0AB40BE96</accession>
<dbReference type="RefSeq" id="XP_039125614.1">
    <property type="nucleotide sequence ID" value="XM_039269680.1"/>
</dbReference>
<dbReference type="SUPFAM" id="SSF49723">
    <property type="entry name" value="Lipase/lipooxygenase domain (PLAT/LH2 domain)"/>
    <property type="match status" value="1"/>
</dbReference>
<evidence type="ECO:0000313" key="4">
    <source>
        <dbReference type="Proteomes" id="UP001515500"/>
    </source>
</evidence>
<sequence length="182" mass="19816">MFPRAIPLILLILCIISSFTESRVHNETINKINRDDACVYTLYVQTGQKVAAGTDSNINLTLSGDHGHGVAIHNLKAWGGLMGSKHDYFEAGNLDIFSGRAPCLPATPCKIRLTTDGTGSFPAWYCDYVEVTTTRPGSLCAKTNFSVGQWLNIFTLYTANVDYCSKTEDGNRLPAAPLLLPA</sequence>
<comment type="caution">
    <text evidence="1">Lacks conserved residue(s) required for the propagation of feature annotation.</text>
</comment>
<keyword evidence="2" id="KW-0732">Signal</keyword>
<feature type="domain" description="PLAT" evidence="3">
    <location>
        <begin position="38"/>
        <end position="165"/>
    </location>
</feature>
<organism evidence="4 5">
    <name type="scientific">Dioscorea cayennensis subsp. rotundata</name>
    <name type="common">White Guinea yam</name>
    <name type="synonym">Dioscorea rotundata</name>
    <dbReference type="NCBI Taxonomy" id="55577"/>
    <lineage>
        <taxon>Eukaryota</taxon>
        <taxon>Viridiplantae</taxon>
        <taxon>Streptophyta</taxon>
        <taxon>Embryophyta</taxon>
        <taxon>Tracheophyta</taxon>
        <taxon>Spermatophyta</taxon>
        <taxon>Magnoliopsida</taxon>
        <taxon>Liliopsida</taxon>
        <taxon>Dioscoreales</taxon>
        <taxon>Dioscoreaceae</taxon>
        <taxon>Dioscorea</taxon>
    </lineage>
</organism>
<dbReference type="Pfam" id="PF01477">
    <property type="entry name" value="PLAT"/>
    <property type="match status" value="1"/>
</dbReference>
<dbReference type="Proteomes" id="UP001515500">
    <property type="component" value="Chromosome 5"/>
</dbReference>
<evidence type="ECO:0000313" key="5">
    <source>
        <dbReference type="RefSeq" id="XP_039125614.1"/>
    </source>
</evidence>
<feature type="signal peptide" evidence="2">
    <location>
        <begin position="1"/>
        <end position="22"/>
    </location>
</feature>
<protein>
    <submittedName>
        <fullName evidence="5">PLAT domain-containing protein 3-like</fullName>
    </submittedName>
</protein>
<dbReference type="PROSITE" id="PS50095">
    <property type="entry name" value="PLAT"/>
    <property type="match status" value="1"/>
</dbReference>
<dbReference type="AlphaFoldDB" id="A0AB40BE96"/>
<dbReference type="GeneID" id="120261698"/>
<reference evidence="5" key="1">
    <citation type="submission" date="2025-08" db="UniProtKB">
        <authorList>
            <consortium name="RefSeq"/>
        </authorList>
    </citation>
    <scope>IDENTIFICATION</scope>
</reference>
<name>A0AB40BE96_DIOCR</name>
<evidence type="ECO:0000256" key="2">
    <source>
        <dbReference type="SAM" id="SignalP"/>
    </source>
</evidence>
<evidence type="ECO:0000259" key="3">
    <source>
        <dbReference type="PROSITE" id="PS50095"/>
    </source>
</evidence>
<dbReference type="InterPro" id="IPR036392">
    <property type="entry name" value="PLAT/LH2_dom_sf"/>
</dbReference>